<dbReference type="EMBL" id="RJJT01000017">
    <property type="protein sequence ID" value="RSB66825.1"/>
    <property type="molecule type" value="Genomic_DNA"/>
</dbReference>
<protein>
    <submittedName>
        <fullName evidence="3">DNA-binding response OmpR family regulator</fullName>
    </submittedName>
    <submittedName>
        <fullName evidence="4">Response regulator</fullName>
    </submittedName>
</protein>
<evidence type="ECO:0000259" key="2">
    <source>
        <dbReference type="PROSITE" id="PS50110"/>
    </source>
</evidence>
<dbReference type="OrthoDB" id="7774278at2"/>
<dbReference type="InterPro" id="IPR011006">
    <property type="entry name" value="CheY-like_superfamily"/>
</dbReference>
<feature type="modified residue" description="4-aspartylphosphate" evidence="1">
    <location>
        <position position="64"/>
    </location>
</feature>
<dbReference type="GO" id="GO:0000160">
    <property type="term" value="P:phosphorelay signal transduction system"/>
    <property type="evidence" value="ECO:0007669"/>
    <property type="project" value="InterPro"/>
</dbReference>
<dbReference type="GO" id="GO:0003677">
    <property type="term" value="F:DNA binding"/>
    <property type="evidence" value="ECO:0007669"/>
    <property type="project" value="UniProtKB-KW"/>
</dbReference>
<evidence type="ECO:0000313" key="5">
    <source>
        <dbReference type="Proteomes" id="UP000277279"/>
    </source>
</evidence>
<keyword evidence="3" id="KW-0238">DNA-binding</keyword>
<dbReference type="Proteomes" id="UP000518315">
    <property type="component" value="Unassembled WGS sequence"/>
</dbReference>
<sequence>MDDPVEVDVEGRRCVLVVEDELLIAMELTAALTAGGFRVLGPAASVDHALDLIREERPHAAVLDFNLIGEKVTPVALQLKALGVPFVIASAVHPTELAVHSVLAGVANIGKPTDLKRLVDALKAFQT</sequence>
<reference evidence="4 5" key="1">
    <citation type="submission" date="2018-11" db="EMBL/GenBank/DDBJ databases">
        <authorList>
            <person name="Huo Y."/>
        </authorList>
    </citation>
    <scope>NUCLEOTIDE SEQUENCE [LARGE SCALE GENOMIC DNA]</scope>
    <source>
        <strain evidence="4 5">DSM 30132</strain>
    </source>
</reference>
<dbReference type="RefSeq" id="WP_125847730.1">
    <property type="nucleotide sequence ID" value="NZ_JACHXH010000018.1"/>
</dbReference>
<dbReference type="Gene3D" id="3.40.50.2300">
    <property type="match status" value="1"/>
</dbReference>
<dbReference type="InterPro" id="IPR001789">
    <property type="entry name" value="Sig_transdc_resp-reg_receiver"/>
</dbReference>
<dbReference type="Pfam" id="PF00072">
    <property type="entry name" value="Response_reg"/>
    <property type="match status" value="1"/>
</dbReference>
<evidence type="ECO:0000256" key="1">
    <source>
        <dbReference type="PROSITE-ProRule" id="PRU00169"/>
    </source>
</evidence>
<comment type="caution">
    <text evidence="4">The sequence shown here is derived from an EMBL/GenBank/DDBJ whole genome shotgun (WGS) entry which is preliminary data.</text>
</comment>
<dbReference type="Proteomes" id="UP000277279">
    <property type="component" value="Unassembled WGS sequence"/>
</dbReference>
<accession>A0A427MFN8</accession>
<gene>
    <name evidence="4" type="ORF">EFD55_23165</name>
    <name evidence="3" type="ORF">FHS26_004765</name>
</gene>
<proteinExistence type="predicted"/>
<evidence type="ECO:0000313" key="4">
    <source>
        <dbReference type="EMBL" id="RSB66825.1"/>
    </source>
</evidence>
<dbReference type="PROSITE" id="PS50110">
    <property type="entry name" value="RESPONSE_REGULATORY"/>
    <property type="match status" value="1"/>
</dbReference>
<feature type="domain" description="Response regulatory" evidence="2">
    <location>
        <begin position="14"/>
        <end position="126"/>
    </location>
</feature>
<organism evidence="4 5">
    <name type="scientific">Rhizobium pisi</name>
    <dbReference type="NCBI Taxonomy" id="574561"/>
    <lineage>
        <taxon>Bacteria</taxon>
        <taxon>Pseudomonadati</taxon>
        <taxon>Pseudomonadota</taxon>
        <taxon>Alphaproteobacteria</taxon>
        <taxon>Hyphomicrobiales</taxon>
        <taxon>Rhizobiaceae</taxon>
        <taxon>Rhizobium/Agrobacterium group</taxon>
        <taxon>Rhizobium</taxon>
    </lineage>
</organism>
<dbReference type="SUPFAM" id="SSF52172">
    <property type="entry name" value="CheY-like"/>
    <property type="match status" value="1"/>
</dbReference>
<keyword evidence="6" id="KW-1185">Reference proteome</keyword>
<dbReference type="SMART" id="SM00448">
    <property type="entry name" value="REC"/>
    <property type="match status" value="1"/>
</dbReference>
<reference evidence="3 6" key="2">
    <citation type="submission" date="2020-08" db="EMBL/GenBank/DDBJ databases">
        <title>Genomic Encyclopedia of Type Strains, Phase III (KMG-III): the genomes of soil and plant-associated and newly described type strains.</title>
        <authorList>
            <person name="Whitman W."/>
        </authorList>
    </citation>
    <scope>NUCLEOTIDE SEQUENCE [LARGE SCALE GENOMIC DNA]</scope>
    <source>
        <strain evidence="3 6">CECT 4113</strain>
    </source>
</reference>
<dbReference type="EMBL" id="JACHXH010000018">
    <property type="protein sequence ID" value="MBB3137007.1"/>
    <property type="molecule type" value="Genomic_DNA"/>
</dbReference>
<name>A0A427MFN8_9HYPH</name>
<evidence type="ECO:0000313" key="6">
    <source>
        <dbReference type="Proteomes" id="UP000518315"/>
    </source>
</evidence>
<dbReference type="AlphaFoldDB" id="A0A427MFN8"/>
<keyword evidence="1" id="KW-0597">Phosphoprotein</keyword>
<evidence type="ECO:0000313" key="3">
    <source>
        <dbReference type="EMBL" id="MBB3137007.1"/>
    </source>
</evidence>